<evidence type="ECO:0000256" key="1">
    <source>
        <dbReference type="SAM" id="Phobius"/>
    </source>
</evidence>
<proteinExistence type="predicted"/>
<keyword evidence="1" id="KW-0472">Membrane</keyword>
<keyword evidence="1" id="KW-0812">Transmembrane</keyword>
<feature type="transmembrane region" description="Helical" evidence="1">
    <location>
        <begin position="249"/>
        <end position="270"/>
    </location>
</feature>
<sequence>MAIDARLKKLSPAIFLFVITLFYSGLLVRLNYLRSPLWQDEVFFWKTSLQFSHSLIPNLNQLRNYEELNTPLPFIVFGALEYLFKDGVFLGRLFNFLLSLIMICMIGFSTRKRGIDPPLAACGLLLSPYYLWLSGHIYTDILASFFVFLGFWFYTQNRLIFSSVAFVLAIASRQYMVAFPVAIAMFELFALLKPMVQKNCFKLRDVMHIRWVAPSIAAASIGVWFWLFNGLAPAPAFSTRLAPDVQRNLWALTPNSGLFFLAVVGLCFVLPEVIFFPRRSLPQRLLRWQKPYLYIAIGLLLLFLVFPPALKASGILIKIANVLPAYPLKIALFYGLALCTCLRFARINLAFWILLCNTLLMMKAYPWDRYALPLIVVFWYLRAIGVLDKVERDPQPVTTAPQIE</sequence>
<feature type="transmembrane region" description="Helical" evidence="1">
    <location>
        <begin position="12"/>
        <end position="32"/>
    </location>
</feature>
<feature type="transmembrane region" description="Helical" evidence="1">
    <location>
        <begin position="129"/>
        <end position="154"/>
    </location>
</feature>
<feature type="transmembrane region" description="Helical" evidence="1">
    <location>
        <begin position="211"/>
        <end position="229"/>
    </location>
</feature>
<organism evidence="2 3">
    <name type="scientific">Myxacorys almedinensis A</name>
    <dbReference type="NCBI Taxonomy" id="2690445"/>
    <lineage>
        <taxon>Bacteria</taxon>
        <taxon>Bacillati</taxon>
        <taxon>Cyanobacteriota</taxon>
        <taxon>Cyanophyceae</taxon>
        <taxon>Leptolyngbyales</taxon>
        <taxon>Leptolyngbyaceae</taxon>
        <taxon>Myxacorys</taxon>
        <taxon>Myxacorys almedinensis</taxon>
    </lineage>
</organism>
<name>A0A8J7Z3X1_9CYAN</name>
<comment type="caution">
    <text evidence="2">The sequence shown here is derived from an EMBL/GenBank/DDBJ whole genome shotgun (WGS) entry which is preliminary data.</text>
</comment>
<dbReference type="RefSeq" id="WP_162423186.1">
    <property type="nucleotide sequence ID" value="NZ_WVIE01000010.1"/>
</dbReference>
<feature type="transmembrane region" description="Helical" evidence="1">
    <location>
        <begin position="291"/>
        <end position="310"/>
    </location>
</feature>
<feature type="transmembrane region" description="Helical" evidence="1">
    <location>
        <begin position="160"/>
        <end position="190"/>
    </location>
</feature>
<keyword evidence="1" id="KW-1133">Transmembrane helix</keyword>
<keyword evidence="3" id="KW-1185">Reference proteome</keyword>
<evidence type="ECO:0000313" key="3">
    <source>
        <dbReference type="Proteomes" id="UP000646053"/>
    </source>
</evidence>
<accession>A0A8J7Z3X1</accession>
<protein>
    <submittedName>
        <fullName evidence="2">Uncharacterized protein</fullName>
    </submittedName>
</protein>
<feature type="transmembrane region" description="Helical" evidence="1">
    <location>
        <begin position="330"/>
        <end position="355"/>
    </location>
</feature>
<dbReference type="AlphaFoldDB" id="A0A8J7Z3X1"/>
<gene>
    <name evidence="2" type="ORF">GS601_10240</name>
</gene>
<reference evidence="2" key="1">
    <citation type="submission" date="2019-12" db="EMBL/GenBank/DDBJ databases">
        <title>High-Quality draft genome sequences of three cyanobacteria isolated from the limestone walls of the Old Cathedral of Coimbra.</title>
        <authorList>
            <person name="Tiago I."/>
            <person name="Soares F."/>
            <person name="Portugal A."/>
        </authorList>
    </citation>
    <scope>NUCLEOTIDE SEQUENCE</scope>
    <source>
        <strain evidence="2">A</strain>
    </source>
</reference>
<dbReference type="EMBL" id="WVIE01000010">
    <property type="protein sequence ID" value="NDJ17663.1"/>
    <property type="molecule type" value="Genomic_DNA"/>
</dbReference>
<dbReference type="Proteomes" id="UP000646053">
    <property type="component" value="Unassembled WGS sequence"/>
</dbReference>
<evidence type="ECO:0000313" key="2">
    <source>
        <dbReference type="EMBL" id="NDJ17663.1"/>
    </source>
</evidence>
<feature type="transmembrane region" description="Helical" evidence="1">
    <location>
        <begin position="89"/>
        <end position="108"/>
    </location>
</feature>